<dbReference type="AlphaFoldDB" id="A0A3M8L2X0"/>
<evidence type="ECO:0000313" key="4">
    <source>
        <dbReference type="EMBL" id="RNE59028.1"/>
    </source>
</evidence>
<name>A0A3M8L2X0_9MICO</name>
<gene>
    <name evidence="4" type="ORF">EEJ31_11480</name>
</gene>
<comment type="caution">
    <text evidence="4">The sequence shown here is derived from an EMBL/GenBank/DDBJ whole genome shotgun (WGS) entry which is preliminary data.</text>
</comment>
<reference evidence="4 5" key="1">
    <citation type="submission" date="2018-11" db="EMBL/GenBank/DDBJ databases">
        <title>Cryobacterium sp. nov., isolated from rhizosphere soil of lettuce.</title>
        <authorList>
            <person name="Wang Y."/>
        </authorList>
    </citation>
    <scope>NUCLEOTIDE SEQUENCE [LARGE SCALE GENOMIC DNA]</scope>
    <source>
        <strain evidence="4 5">NEAU-85</strain>
    </source>
</reference>
<dbReference type="Gene3D" id="3.40.190.10">
    <property type="entry name" value="Periplasmic binding protein-like II"/>
    <property type="match status" value="2"/>
</dbReference>
<accession>A0A3M8L2X0</accession>
<dbReference type="RefSeq" id="WP_123046430.1">
    <property type="nucleotide sequence ID" value="NZ_RDSR01000021.1"/>
</dbReference>
<dbReference type="EMBL" id="RDSR01000021">
    <property type="protein sequence ID" value="RNE59028.1"/>
    <property type="molecule type" value="Genomic_DNA"/>
</dbReference>
<evidence type="ECO:0000256" key="1">
    <source>
        <dbReference type="ARBA" id="ARBA00022729"/>
    </source>
</evidence>
<keyword evidence="5" id="KW-1185">Reference proteome</keyword>
<dbReference type="SMART" id="SM00062">
    <property type="entry name" value="PBPb"/>
    <property type="match status" value="1"/>
</dbReference>
<protein>
    <submittedName>
        <fullName evidence="4">Amino acid ABC transporter substrate-binding protein</fullName>
    </submittedName>
</protein>
<dbReference type="PANTHER" id="PTHR35936">
    <property type="entry name" value="MEMBRANE-BOUND LYTIC MUREIN TRANSGLYCOSYLASE F"/>
    <property type="match status" value="1"/>
</dbReference>
<feature type="signal peptide" evidence="2">
    <location>
        <begin position="1"/>
        <end position="25"/>
    </location>
</feature>
<feature type="domain" description="Solute-binding protein family 3/N-terminal" evidence="3">
    <location>
        <begin position="51"/>
        <end position="268"/>
    </location>
</feature>
<dbReference type="SUPFAM" id="SSF53850">
    <property type="entry name" value="Periplasmic binding protein-like II"/>
    <property type="match status" value="1"/>
</dbReference>
<dbReference type="PROSITE" id="PS51257">
    <property type="entry name" value="PROKAR_LIPOPROTEIN"/>
    <property type="match status" value="1"/>
</dbReference>
<dbReference type="CDD" id="cd13530">
    <property type="entry name" value="PBP2_peptides_like"/>
    <property type="match status" value="1"/>
</dbReference>
<feature type="chain" id="PRO_5018311548" evidence="2">
    <location>
        <begin position="26"/>
        <end position="284"/>
    </location>
</feature>
<evidence type="ECO:0000256" key="2">
    <source>
        <dbReference type="SAM" id="SignalP"/>
    </source>
</evidence>
<evidence type="ECO:0000313" key="5">
    <source>
        <dbReference type="Proteomes" id="UP000279859"/>
    </source>
</evidence>
<dbReference type="OrthoDB" id="8454826at2"/>
<dbReference type="Pfam" id="PF00497">
    <property type="entry name" value="SBP_bac_3"/>
    <property type="match status" value="1"/>
</dbReference>
<organism evidence="4 5">
    <name type="scientific">Cryobacterium tepidiphilum</name>
    <dbReference type="NCBI Taxonomy" id="2486026"/>
    <lineage>
        <taxon>Bacteria</taxon>
        <taxon>Bacillati</taxon>
        <taxon>Actinomycetota</taxon>
        <taxon>Actinomycetes</taxon>
        <taxon>Micrococcales</taxon>
        <taxon>Microbacteriaceae</taxon>
        <taxon>Cryobacterium</taxon>
    </lineage>
</organism>
<dbReference type="InterPro" id="IPR001638">
    <property type="entry name" value="Solute-binding_3/MltF_N"/>
</dbReference>
<evidence type="ECO:0000259" key="3">
    <source>
        <dbReference type="SMART" id="SM00062"/>
    </source>
</evidence>
<sequence length="284" mass="29953">MKIDSLVKVSAASAAVLLMLTGCGAADSAASGDSGSAAADANPYNLITPGEVLASTSGDQPPFASVDEKGNPSGFIMDINDEVFKRLDLKVTYKLSPVPAGIQGLTSQQYDMVANGLGVTDERKKSIDFAKGLYWSETALLTKEDSPASSLDDFDGKKVAVVTGSVQVDYLKKLPGAIETDFDGQNAAVSALNSGSVDAFIVGGPDAEEYLKQFPDLKIAASSPVDHATTVAFQKGNTAFEDAYNDQVADLIADGTFQKIYKSYFSEAPQPQLVEIWPALKDMQ</sequence>
<proteinExistence type="predicted"/>
<dbReference type="Proteomes" id="UP000279859">
    <property type="component" value="Unassembled WGS sequence"/>
</dbReference>
<keyword evidence="1 2" id="KW-0732">Signal</keyword>